<keyword evidence="1" id="KW-0732">Signal</keyword>
<dbReference type="EMBL" id="JARKIB010000260">
    <property type="protein sequence ID" value="KAJ7718822.1"/>
    <property type="molecule type" value="Genomic_DNA"/>
</dbReference>
<dbReference type="AlphaFoldDB" id="A0AAD7HEL9"/>
<feature type="chain" id="PRO_5041973576" evidence="1">
    <location>
        <begin position="25"/>
        <end position="182"/>
    </location>
</feature>
<evidence type="ECO:0000256" key="1">
    <source>
        <dbReference type="SAM" id="SignalP"/>
    </source>
</evidence>
<name>A0AAD7HEL9_9AGAR</name>
<gene>
    <name evidence="2" type="ORF">B0H16DRAFT_418419</name>
</gene>
<protein>
    <submittedName>
        <fullName evidence="2">Uncharacterized protein</fullName>
    </submittedName>
</protein>
<proteinExistence type="predicted"/>
<organism evidence="2 3">
    <name type="scientific">Mycena metata</name>
    <dbReference type="NCBI Taxonomy" id="1033252"/>
    <lineage>
        <taxon>Eukaryota</taxon>
        <taxon>Fungi</taxon>
        <taxon>Dikarya</taxon>
        <taxon>Basidiomycota</taxon>
        <taxon>Agaricomycotina</taxon>
        <taxon>Agaricomycetes</taxon>
        <taxon>Agaricomycetidae</taxon>
        <taxon>Agaricales</taxon>
        <taxon>Marasmiineae</taxon>
        <taxon>Mycenaceae</taxon>
        <taxon>Mycena</taxon>
    </lineage>
</organism>
<accession>A0AAD7HEL9</accession>
<comment type="caution">
    <text evidence="2">The sequence shown here is derived from an EMBL/GenBank/DDBJ whole genome shotgun (WGS) entry which is preliminary data.</text>
</comment>
<keyword evidence="3" id="KW-1185">Reference proteome</keyword>
<sequence>MSWRWRTNCARDVFLLLVETESLGEVLSTMSWQIQDVAADVRTLFAAPEKIIFVVTHLTTSRSVWYASALNEAVSPRYNPVRLWVGSFDNQDEHFMPSLSTTEPLDVPVYGSMVKMSQRWRMDPSYFAPSQLIRSATVHPTRCRVSEETPVPHSTPRPTARFVNDSTQFTFRWGLGCISLLG</sequence>
<dbReference type="Proteomes" id="UP001215598">
    <property type="component" value="Unassembled WGS sequence"/>
</dbReference>
<evidence type="ECO:0000313" key="3">
    <source>
        <dbReference type="Proteomes" id="UP001215598"/>
    </source>
</evidence>
<feature type="signal peptide" evidence="1">
    <location>
        <begin position="1"/>
        <end position="24"/>
    </location>
</feature>
<evidence type="ECO:0000313" key="2">
    <source>
        <dbReference type="EMBL" id="KAJ7718822.1"/>
    </source>
</evidence>
<reference evidence="2" key="1">
    <citation type="submission" date="2023-03" db="EMBL/GenBank/DDBJ databases">
        <title>Massive genome expansion in bonnet fungi (Mycena s.s.) driven by repeated elements and novel gene families across ecological guilds.</title>
        <authorList>
            <consortium name="Lawrence Berkeley National Laboratory"/>
            <person name="Harder C.B."/>
            <person name="Miyauchi S."/>
            <person name="Viragh M."/>
            <person name="Kuo A."/>
            <person name="Thoen E."/>
            <person name="Andreopoulos B."/>
            <person name="Lu D."/>
            <person name="Skrede I."/>
            <person name="Drula E."/>
            <person name="Henrissat B."/>
            <person name="Morin E."/>
            <person name="Kohler A."/>
            <person name="Barry K."/>
            <person name="LaButti K."/>
            <person name="Morin E."/>
            <person name="Salamov A."/>
            <person name="Lipzen A."/>
            <person name="Mereny Z."/>
            <person name="Hegedus B."/>
            <person name="Baldrian P."/>
            <person name="Stursova M."/>
            <person name="Weitz H."/>
            <person name="Taylor A."/>
            <person name="Grigoriev I.V."/>
            <person name="Nagy L.G."/>
            <person name="Martin F."/>
            <person name="Kauserud H."/>
        </authorList>
    </citation>
    <scope>NUCLEOTIDE SEQUENCE</scope>
    <source>
        <strain evidence="2">CBHHK182m</strain>
    </source>
</reference>